<evidence type="ECO:0000313" key="2">
    <source>
        <dbReference type="EMBL" id="MEX6691120.1"/>
    </source>
</evidence>
<keyword evidence="1" id="KW-0472">Membrane</keyword>
<proteinExistence type="predicted"/>
<comment type="caution">
    <text evidence="2">The sequence shown here is derived from an EMBL/GenBank/DDBJ whole genome shotgun (WGS) entry which is preliminary data.</text>
</comment>
<keyword evidence="1" id="KW-0812">Transmembrane</keyword>
<name>A0ABV3ZNI5_9BACT</name>
<protein>
    <submittedName>
        <fullName evidence="2">Uncharacterized protein</fullName>
    </submittedName>
</protein>
<dbReference type="Proteomes" id="UP001560573">
    <property type="component" value="Unassembled WGS sequence"/>
</dbReference>
<evidence type="ECO:0000256" key="1">
    <source>
        <dbReference type="SAM" id="Phobius"/>
    </source>
</evidence>
<accession>A0ABV3ZNI5</accession>
<evidence type="ECO:0000313" key="3">
    <source>
        <dbReference type="Proteomes" id="UP001560573"/>
    </source>
</evidence>
<keyword evidence="3" id="KW-1185">Reference proteome</keyword>
<dbReference type="EMBL" id="JAULBC010000013">
    <property type="protein sequence ID" value="MEX6691120.1"/>
    <property type="molecule type" value="Genomic_DNA"/>
</dbReference>
<keyword evidence="1" id="KW-1133">Transmembrane helix</keyword>
<dbReference type="RefSeq" id="WP_369332536.1">
    <property type="nucleotide sequence ID" value="NZ_JAULBC010000013.1"/>
</dbReference>
<feature type="transmembrane region" description="Helical" evidence="1">
    <location>
        <begin position="7"/>
        <end position="25"/>
    </location>
</feature>
<gene>
    <name evidence="2" type="ORF">QTN47_26665</name>
</gene>
<reference evidence="2 3" key="1">
    <citation type="submission" date="2023-07" db="EMBL/GenBank/DDBJ databases">
        <authorList>
            <person name="Lian W.-H."/>
        </authorList>
    </citation>
    <scope>NUCLEOTIDE SEQUENCE [LARGE SCALE GENOMIC DNA]</scope>
    <source>
        <strain evidence="2 3">SYSU DXS3180</strain>
    </source>
</reference>
<organism evidence="2 3">
    <name type="scientific">Danxiaibacter flavus</name>
    <dbReference type="NCBI Taxonomy" id="3049108"/>
    <lineage>
        <taxon>Bacteria</taxon>
        <taxon>Pseudomonadati</taxon>
        <taxon>Bacteroidota</taxon>
        <taxon>Chitinophagia</taxon>
        <taxon>Chitinophagales</taxon>
        <taxon>Chitinophagaceae</taxon>
        <taxon>Danxiaibacter</taxon>
    </lineage>
</organism>
<sequence length="49" mass="5970">MEHKSTAKYWVYFFIWLAILIVLLFVYRQFFWLALPGVCTYFALAMNIM</sequence>